<protein>
    <submittedName>
        <fullName evidence="3">Uncharacterized protein</fullName>
    </submittedName>
</protein>
<evidence type="ECO:0000313" key="2">
    <source>
        <dbReference type="Proteomes" id="UP000887561"/>
    </source>
</evidence>
<reference evidence="3" key="1">
    <citation type="submission" date="2022-11" db="UniProtKB">
        <authorList>
            <consortium name="WormBaseParasite"/>
        </authorList>
    </citation>
    <scope>IDENTIFICATION</scope>
</reference>
<name>A0A915MYQ0_MELJA</name>
<evidence type="ECO:0000313" key="3">
    <source>
        <dbReference type="WBParaSite" id="scaffold6434_cov258.g10839"/>
    </source>
</evidence>
<dbReference type="Proteomes" id="UP000887561">
    <property type="component" value="Unplaced"/>
</dbReference>
<proteinExistence type="predicted"/>
<keyword evidence="2" id="KW-1185">Reference proteome</keyword>
<keyword evidence="1" id="KW-0472">Membrane</keyword>
<keyword evidence="1" id="KW-0812">Transmembrane</keyword>
<accession>A0A915MYQ0</accession>
<dbReference type="AlphaFoldDB" id="A0A915MYQ0"/>
<organism evidence="2 3">
    <name type="scientific">Meloidogyne javanica</name>
    <name type="common">Root-knot nematode worm</name>
    <dbReference type="NCBI Taxonomy" id="6303"/>
    <lineage>
        <taxon>Eukaryota</taxon>
        <taxon>Metazoa</taxon>
        <taxon>Ecdysozoa</taxon>
        <taxon>Nematoda</taxon>
        <taxon>Chromadorea</taxon>
        <taxon>Rhabditida</taxon>
        <taxon>Tylenchina</taxon>
        <taxon>Tylenchomorpha</taxon>
        <taxon>Tylenchoidea</taxon>
        <taxon>Meloidogynidae</taxon>
        <taxon>Meloidogyninae</taxon>
        <taxon>Meloidogyne</taxon>
        <taxon>Meloidogyne incognita group</taxon>
    </lineage>
</organism>
<evidence type="ECO:0000256" key="1">
    <source>
        <dbReference type="SAM" id="Phobius"/>
    </source>
</evidence>
<feature type="transmembrane region" description="Helical" evidence="1">
    <location>
        <begin position="47"/>
        <end position="66"/>
    </location>
</feature>
<dbReference type="WBParaSite" id="scaffold6434_cov258.g10839">
    <property type="protein sequence ID" value="scaffold6434_cov258.g10839"/>
    <property type="gene ID" value="scaffold6434_cov258.g10839"/>
</dbReference>
<keyword evidence="1" id="KW-1133">Transmembrane helix</keyword>
<sequence length="83" mass="8667">MFSFKGFYGNAGYGAGYNGYGSGYGAASGYGGGYGAGGYGQTVMPPLHIVILDMAAGIIVLLQIVCPDREAILDMEENKKLNF</sequence>